<dbReference type="EMBL" id="LAZR01008597">
    <property type="protein sequence ID" value="KKM77746.1"/>
    <property type="molecule type" value="Genomic_DNA"/>
</dbReference>
<organism evidence="1">
    <name type="scientific">marine sediment metagenome</name>
    <dbReference type="NCBI Taxonomy" id="412755"/>
    <lineage>
        <taxon>unclassified sequences</taxon>
        <taxon>metagenomes</taxon>
        <taxon>ecological metagenomes</taxon>
    </lineage>
</organism>
<comment type="caution">
    <text evidence="1">The sequence shown here is derived from an EMBL/GenBank/DDBJ whole genome shotgun (WGS) entry which is preliminary data.</text>
</comment>
<accession>A0A0F9KSG6</accession>
<evidence type="ECO:0000313" key="1">
    <source>
        <dbReference type="EMBL" id="KKM77746.1"/>
    </source>
</evidence>
<sequence length="97" mass="10390">MADETYAERIARLDAEYAAQIAADERADAQAEIDAMFSTEPPPAPVEAPVAEEPAVADDPAGLFSERFGARNVMDVVDAAQGVSQRQKDAQHTDSQN</sequence>
<proteinExistence type="predicted"/>
<protein>
    <submittedName>
        <fullName evidence="1">Uncharacterized protein</fullName>
    </submittedName>
</protein>
<gene>
    <name evidence="1" type="ORF">LCGC14_1367020</name>
</gene>
<dbReference type="AlphaFoldDB" id="A0A0F9KSG6"/>
<name>A0A0F9KSG6_9ZZZZ</name>
<reference evidence="1" key="1">
    <citation type="journal article" date="2015" name="Nature">
        <title>Complex archaea that bridge the gap between prokaryotes and eukaryotes.</title>
        <authorList>
            <person name="Spang A."/>
            <person name="Saw J.H."/>
            <person name="Jorgensen S.L."/>
            <person name="Zaremba-Niedzwiedzka K."/>
            <person name="Martijn J."/>
            <person name="Lind A.E."/>
            <person name="van Eijk R."/>
            <person name="Schleper C."/>
            <person name="Guy L."/>
            <person name="Ettema T.J."/>
        </authorList>
    </citation>
    <scope>NUCLEOTIDE SEQUENCE</scope>
</reference>